<dbReference type="EC" id="4.3.1.12" evidence="1"/>
<evidence type="ECO:0000313" key="2">
    <source>
        <dbReference type="Proteomes" id="UP000235598"/>
    </source>
</evidence>
<sequence>MSDTRIDFLYLSEPDMIAAGVTDMARCVDVMEETLVLLRRGDFRMAGSNAMSHGAMVSFPK</sequence>
<dbReference type="Proteomes" id="UP000235598">
    <property type="component" value="Unassembled WGS sequence"/>
</dbReference>
<name>A0A2N6VJT2_9MICO</name>
<evidence type="ECO:0000313" key="1">
    <source>
        <dbReference type="EMBL" id="PMD04283.1"/>
    </source>
</evidence>
<keyword evidence="1" id="KW-0456">Lyase</keyword>
<protein>
    <submittedName>
        <fullName evidence="1">Ornithine cyclodeaminase</fullName>
        <ecNumber evidence="1">4.3.1.12</ecNumber>
    </submittedName>
</protein>
<dbReference type="InterPro" id="IPR023401">
    <property type="entry name" value="ODC_N"/>
</dbReference>
<organism evidence="1 2">
    <name type="scientific">Brevibacterium paucivorans</name>
    <dbReference type="NCBI Taxonomy" id="170994"/>
    <lineage>
        <taxon>Bacteria</taxon>
        <taxon>Bacillati</taxon>
        <taxon>Actinomycetota</taxon>
        <taxon>Actinomycetes</taxon>
        <taxon>Micrococcales</taxon>
        <taxon>Brevibacteriaceae</taxon>
        <taxon>Brevibacterium</taxon>
    </lineage>
</organism>
<dbReference type="GO" id="GO:0008473">
    <property type="term" value="F:ornithine cyclodeaminase activity"/>
    <property type="evidence" value="ECO:0007669"/>
    <property type="project" value="UniProtKB-EC"/>
</dbReference>
<reference evidence="1 2" key="1">
    <citation type="submission" date="2017-09" db="EMBL/GenBank/DDBJ databases">
        <title>Bacterial strain isolated from the female urinary microbiota.</title>
        <authorList>
            <person name="Thomas-White K."/>
            <person name="Kumar N."/>
            <person name="Forster S."/>
            <person name="Putonti C."/>
            <person name="Lawley T."/>
            <person name="Wolfe A.J."/>
        </authorList>
    </citation>
    <scope>NUCLEOTIDE SEQUENCE [LARGE SCALE GENOMIC DNA]</scope>
    <source>
        <strain evidence="1 2">UMB1301</strain>
    </source>
</reference>
<dbReference type="AlphaFoldDB" id="A0A2N6VJT2"/>
<comment type="caution">
    <text evidence="1">The sequence shown here is derived from an EMBL/GenBank/DDBJ whole genome shotgun (WGS) entry which is preliminary data.</text>
</comment>
<dbReference type="Gene3D" id="3.30.1780.10">
    <property type="entry name" value="ornithine cyclodeaminase, domain 1"/>
    <property type="match status" value="1"/>
</dbReference>
<feature type="non-terminal residue" evidence="1">
    <location>
        <position position="61"/>
    </location>
</feature>
<gene>
    <name evidence="1" type="ORF">CJ199_12965</name>
</gene>
<proteinExistence type="predicted"/>
<accession>A0A2N6VJT2</accession>
<dbReference type="EMBL" id="PNHK01000195">
    <property type="protein sequence ID" value="PMD04283.1"/>
    <property type="molecule type" value="Genomic_DNA"/>
</dbReference>